<dbReference type="GeneID" id="110415714"/>
<dbReference type="AlphaFoldDB" id="A0A6J1A7Y2"/>
<accession>A0A6J1A7Y2</accession>
<dbReference type="Pfam" id="PF04970">
    <property type="entry name" value="LRAT"/>
    <property type="match status" value="1"/>
</dbReference>
<dbReference type="PANTHER" id="PTHR46137">
    <property type="entry name" value="OS05G0310600 PROTEIN"/>
    <property type="match status" value="1"/>
</dbReference>
<dbReference type="PANTHER" id="PTHR46137:SF10">
    <property type="entry name" value="LRAT DOMAIN-CONTAINING PROTEIN"/>
    <property type="match status" value="1"/>
</dbReference>
<dbReference type="Proteomes" id="UP000504621">
    <property type="component" value="Unplaced"/>
</dbReference>
<keyword evidence="2" id="KW-1185">Reference proteome</keyword>
<sequence length="188" mass="21254">MKTVRRDALQPADHIYTDCSWRLYYHHGIYVGKGKVTNPKNGEQREIDDAVIHLFGPTKNSSKAQCQQCFHLPQNAGVSITCLDCFLGGHSLYVYKYDVSYWKLRFKRSGTCSVWSSKPADEVIQTAFTLLEENSFGNYHFLFNNCEDFATYCKTGQATSNQAAGVLFGFGLPGVVGYNAVKELYFRN</sequence>
<gene>
    <name evidence="3" type="primary">LOC110415714</name>
</gene>
<evidence type="ECO:0000313" key="3">
    <source>
        <dbReference type="RefSeq" id="XP_021283088.1"/>
    </source>
</evidence>
<feature type="domain" description="LRAT" evidence="1">
    <location>
        <begin position="16"/>
        <end position="162"/>
    </location>
</feature>
<name>A0A6J1A7Y2_9ROSI</name>
<protein>
    <submittedName>
        <fullName evidence="3">Uncharacterized protein LOC110415714</fullName>
    </submittedName>
</protein>
<dbReference type="RefSeq" id="XP_021283088.1">
    <property type="nucleotide sequence ID" value="XM_021427413.1"/>
</dbReference>
<dbReference type="Gene3D" id="3.90.1720.10">
    <property type="entry name" value="endopeptidase domain like (from Nostoc punctiforme)"/>
    <property type="match status" value="1"/>
</dbReference>
<dbReference type="PROSITE" id="PS51934">
    <property type="entry name" value="LRAT"/>
    <property type="match status" value="1"/>
</dbReference>
<dbReference type="OrthoDB" id="421951at2759"/>
<evidence type="ECO:0000259" key="1">
    <source>
        <dbReference type="PROSITE" id="PS51934"/>
    </source>
</evidence>
<reference evidence="3" key="1">
    <citation type="submission" date="2025-08" db="UniProtKB">
        <authorList>
            <consortium name="RefSeq"/>
        </authorList>
    </citation>
    <scope>IDENTIFICATION</scope>
    <source>
        <tissue evidence="3">Leaf</tissue>
    </source>
</reference>
<proteinExistence type="predicted"/>
<organism evidence="2 3">
    <name type="scientific">Herrania umbratica</name>
    <dbReference type="NCBI Taxonomy" id="108875"/>
    <lineage>
        <taxon>Eukaryota</taxon>
        <taxon>Viridiplantae</taxon>
        <taxon>Streptophyta</taxon>
        <taxon>Embryophyta</taxon>
        <taxon>Tracheophyta</taxon>
        <taxon>Spermatophyta</taxon>
        <taxon>Magnoliopsida</taxon>
        <taxon>eudicotyledons</taxon>
        <taxon>Gunneridae</taxon>
        <taxon>Pentapetalae</taxon>
        <taxon>rosids</taxon>
        <taxon>malvids</taxon>
        <taxon>Malvales</taxon>
        <taxon>Malvaceae</taxon>
        <taxon>Byttnerioideae</taxon>
        <taxon>Herrania</taxon>
    </lineage>
</organism>
<evidence type="ECO:0000313" key="2">
    <source>
        <dbReference type="Proteomes" id="UP000504621"/>
    </source>
</evidence>
<dbReference type="InterPro" id="IPR007053">
    <property type="entry name" value="LRAT_dom"/>
</dbReference>